<name>A0A4S2FP11_9BACT</name>
<dbReference type="Pfam" id="PF00583">
    <property type="entry name" value="Acetyltransf_1"/>
    <property type="match status" value="1"/>
</dbReference>
<dbReference type="InterPro" id="IPR016181">
    <property type="entry name" value="Acyl_CoA_acyltransferase"/>
</dbReference>
<evidence type="ECO:0000313" key="2">
    <source>
        <dbReference type="EMBL" id="TGY70825.1"/>
    </source>
</evidence>
<evidence type="ECO:0000313" key="3">
    <source>
        <dbReference type="Proteomes" id="UP000306630"/>
    </source>
</evidence>
<sequence>MNSNIEYKEIKTFGRDELERLFLSVEWSSGRYPERLVQAMQRYETVLSAWDGERLVGMLCAMDDGVMTAYIHYLLVAPEYQHCGIGRRLVEIAKERYADYLKIT</sequence>
<keyword evidence="2" id="KW-0808">Transferase</keyword>
<dbReference type="RefSeq" id="WP_135993744.1">
    <property type="nucleotide sequence ID" value="NZ_SRYD01000056.1"/>
</dbReference>
<dbReference type="InterPro" id="IPR000182">
    <property type="entry name" value="GNAT_dom"/>
</dbReference>
<accession>A0A4S2FP11</accession>
<dbReference type="Gene3D" id="3.40.630.30">
    <property type="match status" value="1"/>
</dbReference>
<comment type="caution">
    <text evidence="2">The sequence shown here is derived from an EMBL/GenBank/DDBJ whole genome shotgun (WGS) entry which is preliminary data.</text>
</comment>
<dbReference type="CDD" id="cd04301">
    <property type="entry name" value="NAT_SF"/>
    <property type="match status" value="1"/>
</dbReference>
<feature type="domain" description="N-acetyltransferase" evidence="1">
    <location>
        <begin position="8"/>
        <end position="104"/>
    </location>
</feature>
<dbReference type="EMBL" id="SRYD01000056">
    <property type="protein sequence ID" value="TGY70825.1"/>
    <property type="molecule type" value="Genomic_DNA"/>
</dbReference>
<dbReference type="Proteomes" id="UP000306630">
    <property type="component" value="Unassembled WGS sequence"/>
</dbReference>
<evidence type="ECO:0000259" key="1">
    <source>
        <dbReference type="PROSITE" id="PS51186"/>
    </source>
</evidence>
<dbReference type="PROSITE" id="PS51186">
    <property type="entry name" value="GNAT"/>
    <property type="match status" value="1"/>
</dbReference>
<protein>
    <submittedName>
        <fullName evidence="2">N-acetyltransferase</fullName>
    </submittedName>
</protein>
<dbReference type="GO" id="GO:0016747">
    <property type="term" value="F:acyltransferase activity, transferring groups other than amino-acyl groups"/>
    <property type="evidence" value="ECO:0007669"/>
    <property type="project" value="InterPro"/>
</dbReference>
<dbReference type="SUPFAM" id="SSF55729">
    <property type="entry name" value="Acyl-CoA N-acyltransferases (Nat)"/>
    <property type="match status" value="1"/>
</dbReference>
<dbReference type="AlphaFoldDB" id="A0A4S2FP11"/>
<organism evidence="2 3">
    <name type="scientific">Muribaculum intestinale</name>
    <dbReference type="NCBI Taxonomy" id="1796646"/>
    <lineage>
        <taxon>Bacteria</taxon>
        <taxon>Pseudomonadati</taxon>
        <taxon>Bacteroidota</taxon>
        <taxon>Bacteroidia</taxon>
        <taxon>Bacteroidales</taxon>
        <taxon>Muribaculaceae</taxon>
        <taxon>Muribaculum</taxon>
    </lineage>
</organism>
<reference evidence="2 3" key="1">
    <citation type="submission" date="2019-04" db="EMBL/GenBank/DDBJ databases">
        <title>Microbes associate with the intestines of laboratory mice.</title>
        <authorList>
            <person name="Navarre W."/>
            <person name="Wong E."/>
            <person name="Huang K."/>
            <person name="Tropini C."/>
            <person name="Ng K."/>
            <person name="Yu B."/>
        </authorList>
    </citation>
    <scope>NUCLEOTIDE SEQUENCE [LARGE SCALE GENOMIC DNA]</scope>
    <source>
        <strain evidence="2 3">NM06_A21</strain>
    </source>
</reference>
<gene>
    <name evidence="2" type="ORF">E5333_12270</name>
</gene>
<proteinExistence type="predicted"/>